<accession>A0ABY7C4F4</accession>
<dbReference type="EMBL" id="CP114029">
    <property type="protein sequence ID" value="WAP70086.1"/>
    <property type="molecule type" value="Genomic_DNA"/>
</dbReference>
<gene>
    <name evidence="1" type="ORF">OH818_08105</name>
</gene>
<name>A0ABY7C4F4_9HYPH</name>
<proteinExistence type="predicted"/>
<dbReference type="Proteomes" id="UP001164020">
    <property type="component" value="Chromosome"/>
</dbReference>
<protein>
    <recommendedName>
        <fullName evidence="3">Adhesin domain-containing protein</fullName>
    </recommendedName>
</protein>
<keyword evidence="2" id="KW-1185">Reference proteome</keyword>
<sequence>MDQWTHWNKIPDLVEIEIDPDLVPANFVGKTPISMSLRVGIIAADFEGIEVDVGFNRLFIKFDCQGLRIESEGRLGEPVVEGGIKNILEHERTSGTGGELTVDAGTAKIGGNMKLSMAKGAKISEKSTLESEISAVIARPNGRWEIRSLRQNQPLEATYIHRAPICTLSPIPKANGRNVAVRLIGLKRDIYFQITNEGKSYFRNFGGKNVNKEKIMGVILSKCISDNIDSGSRANSLSEGECEISIIKNFDE</sequence>
<evidence type="ECO:0000313" key="2">
    <source>
        <dbReference type="Proteomes" id="UP001164020"/>
    </source>
</evidence>
<evidence type="ECO:0008006" key="3">
    <source>
        <dbReference type="Google" id="ProtNLM"/>
    </source>
</evidence>
<reference evidence="1" key="1">
    <citation type="submission" date="2022-12" db="EMBL/GenBank/DDBJ databases">
        <title>Jiella pelagia sp. nov., isolated from phosphonate enriched culture of Northwest Pacific surface seawater.</title>
        <authorList>
            <person name="Shin D.Y."/>
            <person name="Hwang C.Y."/>
        </authorList>
    </citation>
    <scope>NUCLEOTIDE SEQUENCE</scope>
    <source>
        <strain evidence="1">HL-NP1</strain>
    </source>
</reference>
<dbReference type="RefSeq" id="WP_268882538.1">
    <property type="nucleotide sequence ID" value="NZ_CP114029.1"/>
</dbReference>
<evidence type="ECO:0000313" key="1">
    <source>
        <dbReference type="EMBL" id="WAP70086.1"/>
    </source>
</evidence>
<organism evidence="1 2">
    <name type="scientific">Jiella pelagia</name>
    <dbReference type="NCBI Taxonomy" id="2986949"/>
    <lineage>
        <taxon>Bacteria</taxon>
        <taxon>Pseudomonadati</taxon>
        <taxon>Pseudomonadota</taxon>
        <taxon>Alphaproteobacteria</taxon>
        <taxon>Hyphomicrobiales</taxon>
        <taxon>Aurantimonadaceae</taxon>
        <taxon>Jiella</taxon>
    </lineage>
</organism>